<gene>
    <name evidence="1" type="ORF">TNIN_304431</name>
</gene>
<dbReference type="Proteomes" id="UP000886998">
    <property type="component" value="Unassembled WGS sequence"/>
</dbReference>
<sequence length="107" mass="12504">MANFEREMVEARTHGASIRESAVFVKYSRAVVVKVYRLEYQLHLENTSKKWRRPPKSFCIIFPPPFHILISLPVPHNGRAARCMTEKTCTRQHLVMHMSRQVPAIED</sequence>
<name>A0A8X7BN45_9ARAC</name>
<keyword evidence="2" id="KW-1185">Reference proteome</keyword>
<evidence type="ECO:0000313" key="1">
    <source>
        <dbReference type="EMBL" id="GFY37395.1"/>
    </source>
</evidence>
<protein>
    <submittedName>
        <fullName evidence="1">Uncharacterized protein</fullName>
    </submittedName>
</protein>
<reference evidence="1" key="1">
    <citation type="submission" date="2020-08" db="EMBL/GenBank/DDBJ databases">
        <title>Multicomponent nature underlies the extraordinary mechanical properties of spider dragline silk.</title>
        <authorList>
            <person name="Kono N."/>
            <person name="Nakamura H."/>
            <person name="Mori M."/>
            <person name="Yoshida Y."/>
            <person name="Ohtoshi R."/>
            <person name="Malay A.D."/>
            <person name="Moran D.A.P."/>
            <person name="Tomita M."/>
            <person name="Numata K."/>
            <person name="Arakawa K."/>
        </authorList>
    </citation>
    <scope>NUCLEOTIDE SEQUENCE</scope>
</reference>
<dbReference type="AlphaFoldDB" id="A0A8X7BN45"/>
<accession>A0A8X7BN45</accession>
<dbReference type="EMBL" id="BMAV01000289">
    <property type="protein sequence ID" value="GFY37395.1"/>
    <property type="molecule type" value="Genomic_DNA"/>
</dbReference>
<proteinExistence type="predicted"/>
<organism evidence="1 2">
    <name type="scientific">Trichonephila inaurata madagascariensis</name>
    <dbReference type="NCBI Taxonomy" id="2747483"/>
    <lineage>
        <taxon>Eukaryota</taxon>
        <taxon>Metazoa</taxon>
        <taxon>Ecdysozoa</taxon>
        <taxon>Arthropoda</taxon>
        <taxon>Chelicerata</taxon>
        <taxon>Arachnida</taxon>
        <taxon>Araneae</taxon>
        <taxon>Araneomorphae</taxon>
        <taxon>Entelegynae</taxon>
        <taxon>Araneoidea</taxon>
        <taxon>Nephilidae</taxon>
        <taxon>Trichonephila</taxon>
        <taxon>Trichonephila inaurata</taxon>
    </lineage>
</organism>
<comment type="caution">
    <text evidence="1">The sequence shown here is derived from an EMBL/GenBank/DDBJ whole genome shotgun (WGS) entry which is preliminary data.</text>
</comment>
<evidence type="ECO:0000313" key="2">
    <source>
        <dbReference type="Proteomes" id="UP000886998"/>
    </source>
</evidence>